<evidence type="ECO:0000313" key="3">
    <source>
        <dbReference type="Proteomes" id="UP001586593"/>
    </source>
</evidence>
<comment type="caution">
    <text evidence="2">The sequence shown here is derived from an EMBL/GenBank/DDBJ whole genome shotgun (WGS) entry which is preliminary data.</text>
</comment>
<accession>A0ABR3Y2W1</accession>
<gene>
    <name evidence="2" type="ORF">VTK73DRAFT_2488</name>
</gene>
<dbReference type="EMBL" id="JAZHXJ010000017">
    <property type="protein sequence ID" value="KAL1882079.1"/>
    <property type="molecule type" value="Genomic_DNA"/>
</dbReference>
<feature type="region of interest" description="Disordered" evidence="1">
    <location>
        <begin position="285"/>
        <end position="323"/>
    </location>
</feature>
<evidence type="ECO:0000256" key="1">
    <source>
        <dbReference type="SAM" id="MobiDB-lite"/>
    </source>
</evidence>
<evidence type="ECO:0000313" key="2">
    <source>
        <dbReference type="EMBL" id="KAL1882079.1"/>
    </source>
</evidence>
<dbReference type="Proteomes" id="UP001586593">
    <property type="component" value="Unassembled WGS sequence"/>
</dbReference>
<organism evidence="2 3">
    <name type="scientific">Phialemonium thermophilum</name>
    <dbReference type="NCBI Taxonomy" id="223376"/>
    <lineage>
        <taxon>Eukaryota</taxon>
        <taxon>Fungi</taxon>
        <taxon>Dikarya</taxon>
        <taxon>Ascomycota</taxon>
        <taxon>Pezizomycotina</taxon>
        <taxon>Sordariomycetes</taxon>
        <taxon>Sordariomycetidae</taxon>
        <taxon>Cephalothecales</taxon>
        <taxon>Cephalothecaceae</taxon>
        <taxon>Phialemonium</taxon>
    </lineage>
</organism>
<name>A0ABR3Y2W1_9PEZI</name>
<sequence>MGRVSLISGPKVPPGSDLWQSPTPVMLFHYGSTDLIPTTNMRARLLTLGLDPVQRRVSSLLGHGKCKTPGNPRCTSSLSTTVKSKFRAAFHLNRDAAALAKQENIGLPSEARAMKPQGAQHYLWLRFCPRHTFFPRHFQYLDKGGHPLTDMFLALYRRKRAEPLWWVTGSTVDGSKNVIRRKAERRLRRAFEHALRENGFDSAGRRLLQLPPKQVQNAVAGEVKSQTGSAKMASESVENDDLVPRDDDLYGTVLLSVNDSKKFHKVDFAETVKFLSFHVRKLQAVGGSQDRPKHQISSQQHSRRTPQQVYEGPNASKTLKNRV</sequence>
<reference evidence="2 3" key="1">
    <citation type="journal article" date="2024" name="Commun. Biol.">
        <title>Comparative genomic analysis of thermophilic fungi reveals convergent evolutionary adaptations and gene losses.</title>
        <authorList>
            <person name="Steindorff A.S."/>
            <person name="Aguilar-Pontes M.V."/>
            <person name="Robinson A.J."/>
            <person name="Andreopoulos B."/>
            <person name="LaButti K."/>
            <person name="Kuo A."/>
            <person name="Mondo S."/>
            <person name="Riley R."/>
            <person name="Otillar R."/>
            <person name="Haridas S."/>
            <person name="Lipzen A."/>
            <person name="Grimwood J."/>
            <person name="Schmutz J."/>
            <person name="Clum A."/>
            <person name="Reid I.D."/>
            <person name="Moisan M.C."/>
            <person name="Butler G."/>
            <person name="Nguyen T.T.M."/>
            <person name="Dewar K."/>
            <person name="Conant G."/>
            <person name="Drula E."/>
            <person name="Henrissat B."/>
            <person name="Hansel C."/>
            <person name="Singer S."/>
            <person name="Hutchinson M.I."/>
            <person name="de Vries R.P."/>
            <person name="Natvig D.O."/>
            <person name="Powell A.J."/>
            <person name="Tsang A."/>
            <person name="Grigoriev I.V."/>
        </authorList>
    </citation>
    <scope>NUCLEOTIDE SEQUENCE [LARGE SCALE GENOMIC DNA]</scope>
    <source>
        <strain evidence="2 3">ATCC 24622</strain>
    </source>
</reference>
<proteinExistence type="predicted"/>
<keyword evidence="3" id="KW-1185">Reference proteome</keyword>
<protein>
    <submittedName>
        <fullName evidence="2">Uncharacterized protein</fullName>
    </submittedName>
</protein>
<feature type="compositionally biased region" description="Polar residues" evidence="1">
    <location>
        <begin position="295"/>
        <end position="308"/>
    </location>
</feature>